<reference evidence="1" key="1">
    <citation type="journal article" date="2015" name="Nature">
        <title>Complex archaea that bridge the gap between prokaryotes and eukaryotes.</title>
        <authorList>
            <person name="Spang A."/>
            <person name="Saw J.H."/>
            <person name="Jorgensen S.L."/>
            <person name="Zaremba-Niedzwiedzka K."/>
            <person name="Martijn J."/>
            <person name="Lind A.E."/>
            <person name="van Eijk R."/>
            <person name="Schleper C."/>
            <person name="Guy L."/>
            <person name="Ettema T.J."/>
        </authorList>
    </citation>
    <scope>NUCLEOTIDE SEQUENCE</scope>
</reference>
<dbReference type="AlphaFoldDB" id="A0A0F8X495"/>
<protein>
    <submittedName>
        <fullName evidence="1">Uncharacterized protein</fullName>
    </submittedName>
</protein>
<organism evidence="1">
    <name type="scientific">marine sediment metagenome</name>
    <dbReference type="NCBI Taxonomy" id="412755"/>
    <lineage>
        <taxon>unclassified sequences</taxon>
        <taxon>metagenomes</taxon>
        <taxon>ecological metagenomes</taxon>
    </lineage>
</organism>
<name>A0A0F8X495_9ZZZZ</name>
<comment type="caution">
    <text evidence="1">The sequence shown here is derived from an EMBL/GenBank/DDBJ whole genome shotgun (WGS) entry which is preliminary data.</text>
</comment>
<dbReference type="EMBL" id="LAZR01065353">
    <property type="protein sequence ID" value="KKK55730.1"/>
    <property type="molecule type" value="Genomic_DNA"/>
</dbReference>
<sequence>MTDPTYEKEKIEADPIWRLAYLLSEFHNHNAPIGWSNFISDAQQLLEHYEMTPIHRRLK</sequence>
<proteinExistence type="predicted"/>
<evidence type="ECO:0000313" key="1">
    <source>
        <dbReference type="EMBL" id="KKK55730.1"/>
    </source>
</evidence>
<gene>
    <name evidence="1" type="ORF">LCGC14_3071620</name>
</gene>
<accession>A0A0F8X495</accession>